<gene>
    <name evidence="9" type="ORF">FGL95_21230</name>
</gene>
<dbReference type="PROSITE" id="PS50156">
    <property type="entry name" value="SSD"/>
    <property type="match status" value="1"/>
</dbReference>
<comment type="subcellular location">
    <subcellularLocation>
        <location evidence="1">Cell membrane</location>
        <topology evidence="1">Multi-pass membrane protein</topology>
    </subcellularLocation>
</comment>
<reference evidence="9 10" key="2">
    <citation type="submission" date="2020-06" db="EMBL/GenBank/DDBJ databases">
        <title>Antribacter stalactiti gen. nov., sp. nov., a new member of the family Nacardiaceae isolated from a cave.</title>
        <authorList>
            <person name="Kim I.S."/>
        </authorList>
    </citation>
    <scope>NUCLEOTIDE SEQUENCE [LARGE SCALE GENOMIC DNA]</scope>
    <source>
        <strain evidence="9 10">YC2-7</strain>
    </source>
</reference>
<dbReference type="RefSeq" id="WP_169590492.1">
    <property type="nucleotide sequence ID" value="NZ_VCQU01000007.1"/>
</dbReference>
<feature type="transmembrane region" description="Helical" evidence="7">
    <location>
        <begin position="192"/>
        <end position="211"/>
    </location>
</feature>
<evidence type="ECO:0000256" key="3">
    <source>
        <dbReference type="ARBA" id="ARBA00022475"/>
    </source>
</evidence>
<organism evidence="9 10">
    <name type="scientific">Antrihabitans stalactiti</name>
    <dbReference type="NCBI Taxonomy" id="2584121"/>
    <lineage>
        <taxon>Bacteria</taxon>
        <taxon>Bacillati</taxon>
        <taxon>Actinomycetota</taxon>
        <taxon>Actinomycetes</taxon>
        <taxon>Mycobacteriales</taxon>
        <taxon>Nocardiaceae</taxon>
        <taxon>Antrihabitans</taxon>
    </lineage>
</organism>
<keyword evidence="4 7" id="KW-0812">Transmembrane</keyword>
<evidence type="ECO:0000259" key="8">
    <source>
        <dbReference type="PROSITE" id="PS50156"/>
    </source>
</evidence>
<keyword evidence="10" id="KW-1185">Reference proteome</keyword>
<dbReference type="InterPro" id="IPR050545">
    <property type="entry name" value="Mycobact_MmpL"/>
</dbReference>
<evidence type="ECO:0000256" key="1">
    <source>
        <dbReference type="ARBA" id="ARBA00004651"/>
    </source>
</evidence>
<feature type="transmembrane region" description="Helical" evidence="7">
    <location>
        <begin position="377"/>
        <end position="397"/>
    </location>
</feature>
<feature type="transmembrane region" description="Helical" evidence="7">
    <location>
        <begin position="823"/>
        <end position="842"/>
    </location>
</feature>
<dbReference type="InterPro" id="IPR000731">
    <property type="entry name" value="SSD"/>
</dbReference>
<evidence type="ECO:0000256" key="5">
    <source>
        <dbReference type="ARBA" id="ARBA00022989"/>
    </source>
</evidence>
<protein>
    <submittedName>
        <fullName evidence="9">MMPL family transporter</fullName>
    </submittedName>
</protein>
<evidence type="ECO:0000256" key="6">
    <source>
        <dbReference type="ARBA" id="ARBA00023136"/>
    </source>
</evidence>
<evidence type="ECO:0000313" key="10">
    <source>
        <dbReference type="Proteomes" id="UP000535543"/>
    </source>
</evidence>
<feature type="transmembrane region" description="Helical" evidence="7">
    <location>
        <begin position="290"/>
        <end position="313"/>
    </location>
</feature>
<feature type="transmembrane region" description="Helical" evidence="7">
    <location>
        <begin position="21"/>
        <end position="38"/>
    </location>
</feature>
<reference evidence="9 10" key="1">
    <citation type="submission" date="2019-05" db="EMBL/GenBank/DDBJ databases">
        <authorList>
            <person name="Lee S.D."/>
        </authorList>
    </citation>
    <scope>NUCLEOTIDE SEQUENCE [LARGE SCALE GENOMIC DNA]</scope>
    <source>
        <strain evidence="9 10">YC2-7</strain>
    </source>
</reference>
<keyword evidence="5 7" id="KW-1133">Transmembrane helix</keyword>
<dbReference type="PANTHER" id="PTHR33406">
    <property type="entry name" value="MEMBRANE PROTEIN MJ1562-RELATED"/>
    <property type="match status" value="1"/>
</dbReference>
<evidence type="ECO:0000256" key="4">
    <source>
        <dbReference type="ARBA" id="ARBA00022692"/>
    </source>
</evidence>
<feature type="transmembrane region" description="Helical" evidence="7">
    <location>
        <begin position="921"/>
        <end position="943"/>
    </location>
</feature>
<sequence>MKANRGMSFDRLGHFVVRARWWVIGFWIVLAAALNIAFPQVESVVREQSAPAFPPDSPTFAVLDKMAKAFDEEGSRTTVIVVLEDKSGLDQGDEHVLRNLIAALKADTEHVLRVQDFLDEPQGKALFTSHDNQLWYLPVGIQGDIGTPDGNASDLRVRDIVAETTQDSNLETRVTGPPSTGTDMVVIGESSMALITVVTGVLITLILLLIYQSLVTALLPLMMIGITLVAARGVAAALGLAGFGVSAFTVAFMTAVLAGAGTDYAVFLISRYHEFVRGGLAYDRAIGEAAGVIGKVIAASAATVALACASLAFTQMGFFATAGPACAIGITLAFLASVTLLPAVLSVAAGKGKALPKRDRTARAWKKVGVTVVRRPVRVLAMSLVLLLGLAVCATFIDVSYDDRSGLPDDLQSNEGYAMLDAHFPKDFVLPQYLVIASESNMRTPEGLADLEQMAARVAQLQGVTAVRGITRPDGKPLTESSVSYQAGRVGSGLADAASEIDSRAAEFTPMLDKVDQMVAAITDLREMSEPMFAAAVDASDLLDRAGGFDGLDARLAEVQGASGQLEAMNGAIDEFANAAMQLADLAQSAEPLINVLNTSSFCDVDPRCVQLRSQLQLFVGVGNDSLGARVTRLRDAVTTLTGGSSISETLGEARDALASVKSAIVALGGDPNDPGGLVSTAQGTIGTMAVDAQAFGGRFAELGPAKDQLQSGLQQAADYLLELKNNASSQNMAGFYIPAIVVNSIDFQTAASVFVGADGHVARYLISTEFGAFGDEAIELTGKIRQTAQAAVPNTSLENSTVEVAGATSLTEDVKKYLNDDFLHIMITTLIIVALVLILLLRAVLAPLYLLISVVLSYVSALGLGVIVFQLLLGQELSWMLAPMAFIVLVAVGADYNMLLISRLRDESSRGIRVGVIRTVASTGSVITSAGIIFAASMFGLMAGQFQGMIQIGFVIGTGLLLDTFIVRTVTVPALASLIGRGNWWPSKV</sequence>
<evidence type="ECO:0000313" key="9">
    <source>
        <dbReference type="EMBL" id="NMN97564.1"/>
    </source>
</evidence>
<feature type="domain" description="SSD" evidence="8">
    <location>
        <begin position="183"/>
        <end position="347"/>
    </location>
</feature>
<dbReference type="GO" id="GO:0005886">
    <property type="term" value="C:plasma membrane"/>
    <property type="evidence" value="ECO:0007669"/>
    <property type="project" value="UniProtKB-SubCell"/>
</dbReference>
<dbReference type="AlphaFoldDB" id="A0A848KKR2"/>
<feature type="transmembrane region" description="Helical" evidence="7">
    <location>
        <begin position="218"/>
        <end position="241"/>
    </location>
</feature>
<keyword evidence="3" id="KW-1003">Cell membrane</keyword>
<comment type="similarity">
    <text evidence="2">Belongs to the resistance-nodulation-cell division (RND) (TC 2.A.6) family. MmpL subfamily.</text>
</comment>
<comment type="caution">
    <text evidence="9">The sequence shown here is derived from an EMBL/GenBank/DDBJ whole genome shotgun (WGS) entry which is preliminary data.</text>
</comment>
<dbReference type="SUPFAM" id="SSF82866">
    <property type="entry name" value="Multidrug efflux transporter AcrB transmembrane domain"/>
    <property type="match status" value="2"/>
</dbReference>
<keyword evidence="6 7" id="KW-0472">Membrane</keyword>
<feature type="transmembrane region" description="Helical" evidence="7">
    <location>
        <begin position="880"/>
        <end position="900"/>
    </location>
</feature>
<dbReference type="InterPro" id="IPR004869">
    <property type="entry name" value="MMPL_dom"/>
</dbReference>
<proteinExistence type="inferred from homology"/>
<feature type="transmembrane region" description="Helical" evidence="7">
    <location>
        <begin position="949"/>
        <end position="968"/>
    </location>
</feature>
<evidence type="ECO:0000256" key="2">
    <source>
        <dbReference type="ARBA" id="ARBA00010157"/>
    </source>
</evidence>
<dbReference type="PANTHER" id="PTHR33406:SF6">
    <property type="entry name" value="MEMBRANE PROTEIN YDGH-RELATED"/>
    <property type="match status" value="1"/>
</dbReference>
<dbReference type="Pfam" id="PF03176">
    <property type="entry name" value="MMPL"/>
    <property type="match status" value="2"/>
</dbReference>
<feature type="transmembrane region" description="Helical" evidence="7">
    <location>
        <begin position="247"/>
        <end position="269"/>
    </location>
</feature>
<accession>A0A848KKR2</accession>
<evidence type="ECO:0000256" key="7">
    <source>
        <dbReference type="SAM" id="Phobius"/>
    </source>
</evidence>
<feature type="transmembrane region" description="Helical" evidence="7">
    <location>
        <begin position="849"/>
        <end position="874"/>
    </location>
</feature>
<feature type="transmembrane region" description="Helical" evidence="7">
    <location>
        <begin position="319"/>
        <end position="348"/>
    </location>
</feature>
<dbReference type="Gene3D" id="1.20.1640.10">
    <property type="entry name" value="Multidrug efflux transporter AcrB transmembrane domain"/>
    <property type="match status" value="2"/>
</dbReference>
<dbReference type="EMBL" id="VCQU01000007">
    <property type="protein sequence ID" value="NMN97564.1"/>
    <property type="molecule type" value="Genomic_DNA"/>
</dbReference>
<dbReference type="Proteomes" id="UP000535543">
    <property type="component" value="Unassembled WGS sequence"/>
</dbReference>
<name>A0A848KKR2_9NOCA</name>